<organism evidence="2 3">
    <name type="scientific">Chitinilyticum piscinae</name>
    <dbReference type="NCBI Taxonomy" id="2866724"/>
    <lineage>
        <taxon>Bacteria</taxon>
        <taxon>Pseudomonadati</taxon>
        <taxon>Pseudomonadota</taxon>
        <taxon>Betaproteobacteria</taxon>
        <taxon>Neisseriales</taxon>
        <taxon>Chitinibacteraceae</taxon>
        <taxon>Chitinilyticum</taxon>
    </lineage>
</organism>
<sequence length="161" mass="17404">MTIAVIGKADWTEVHAVQLQAYPVELHESVVVLADKQRLGPDSCWCWREQGGVLGYLLAHPWAGDAPPAWGLGGQQFTGEPDQLFLHDMAILPAQRGKGIAAALLGQASRWALLQGIGHLRLVAVMGAHSYWERQGFAEVRGAPPLPAYYGEEAVLMGKAV</sequence>
<dbReference type="SUPFAM" id="SSF55729">
    <property type="entry name" value="Acyl-CoA N-acyltransferases (Nat)"/>
    <property type="match status" value="1"/>
</dbReference>
<dbReference type="CDD" id="cd04301">
    <property type="entry name" value="NAT_SF"/>
    <property type="match status" value="1"/>
</dbReference>
<dbReference type="InterPro" id="IPR016181">
    <property type="entry name" value="Acyl_CoA_acyltransferase"/>
</dbReference>
<dbReference type="Gene3D" id="3.40.630.30">
    <property type="match status" value="1"/>
</dbReference>
<feature type="domain" description="N-acetyltransferase" evidence="1">
    <location>
        <begin position="1"/>
        <end position="161"/>
    </location>
</feature>
<reference evidence="2 3" key="1">
    <citation type="submission" date="2020-10" db="EMBL/GenBank/DDBJ databases">
        <title>The genome sequence of Chitinilyticum litopenaei 4Y14.</title>
        <authorList>
            <person name="Liu Y."/>
        </authorList>
    </citation>
    <scope>NUCLEOTIDE SEQUENCE [LARGE SCALE GENOMIC DNA]</scope>
    <source>
        <strain evidence="2 3">4Y14</strain>
    </source>
</reference>
<dbReference type="InterPro" id="IPR000182">
    <property type="entry name" value="GNAT_dom"/>
</dbReference>
<dbReference type="Pfam" id="PF00583">
    <property type="entry name" value="Acetyltransf_1"/>
    <property type="match status" value="1"/>
</dbReference>
<evidence type="ECO:0000313" key="2">
    <source>
        <dbReference type="EMBL" id="MBE9610217.1"/>
    </source>
</evidence>
<name>A0A8J7FLE4_9NEIS</name>
<dbReference type="Proteomes" id="UP000604481">
    <property type="component" value="Unassembled WGS sequence"/>
</dbReference>
<dbReference type="GO" id="GO:0016747">
    <property type="term" value="F:acyltransferase activity, transferring groups other than amino-acyl groups"/>
    <property type="evidence" value="ECO:0007669"/>
    <property type="project" value="InterPro"/>
</dbReference>
<gene>
    <name evidence="2" type="ORF">INR99_12775</name>
</gene>
<accession>A0A8J7FLE4</accession>
<keyword evidence="3" id="KW-1185">Reference proteome</keyword>
<dbReference type="RefSeq" id="WP_194116746.1">
    <property type="nucleotide sequence ID" value="NZ_JADFUA010000008.1"/>
</dbReference>
<dbReference type="PROSITE" id="PS51186">
    <property type="entry name" value="GNAT"/>
    <property type="match status" value="1"/>
</dbReference>
<dbReference type="EMBL" id="JADFUA010000008">
    <property type="protein sequence ID" value="MBE9610217.1"/>
    <property type="molecule type" value="Genomic_DNA"/>
</dbReference>
<evidence type="ECO:0000259" key="1">
    <source>
        <dbReference type="PROSITE" id="PS51186"/>
    </source>
</evidence>
<evidence type="ECO:0000313" key="3">
    <source>
        <dbReference type="Proteomes" id="UP000604481"/>
    </source>
</evidence>
<comment type="caution">
    <text evidence="2">The sequence shown here is derived from an EMBL/GenBank/DDBJ whole genome shotgun (WGS) entry which is preliminary data.</text>
</comment>
<proteinExistence type="predicted"/>
<dbReference type="AlphaFoldDB" id="A0A8J7FLE4"/>
<protein>
    <submittedName>
        <fullName evidence="2">GNAT family N-acetyltransferase</fullName>
    </submittedName>
</protein>